<dbReference type="GO" id="GO:0005886">
    <property type="term" value="C:plasma membrane"/>
    <property type="evidence" value="ECO:0007669"/>
    <property type="project" value="TreeGrafter"/>
</dbReference>
<keyword evidence="9" id="KW-1185">Reference proteome</keyword>
<dbReference type="GO" id="GO:0022857">
    <property type="term" value="F:transmembrane transporter activity"/>
    <property type="evidence" value="ECO:0007669"/>
    <property type="project" value="InterPro"/>
</dbReference>
<dbReference type="Proteomes" id="UP001385951">
    <property type="component" value="Unassembled WGS sequence"/>
</dbReference>
<evidence type="ECO:0000256" key="2">
    <source>
        <dbReference type="ARBA" id="ARBA00022448"/>
    </source>
</evidence>
<dbReference type="PANTHER" id="PTHR23502">
    <property type="entry name" value="MAJOR FACILITATOR SUPERFAMILY"/>
    <property type="match status" value="1"/>
</dbReference>
<gene>
    <name evidence="8" type="ORF">QCA50_004896</name>
</gene>
<protein>
    <recommendedName>
        <fullName evidence="10">MFS general substrate transporter</fullName>
    </recommendedName>
</protein>
<keyword evidence="4 7" id="KW-1133">Transmembrane helix</keyword>
<feature type="transmembrane region" description="Helical" evidence="7">
    <location>
        <begin position="176"/>
        <end position="198"/>
    </location>
</feature>
<evidence type="ECO:0000313" key="8">
    <source>
        <dbReference type="EMBL" id="KAK7691497.1"/>
    </source>
</evidence>
<evidence type="ECO:0000313" key="9">
    <source>
        <dbReference type="Proteomes" id="UP001385951"/>
    </source>
</evidence>
<evidence type="ECO:0000256" key="1">
    <source>
        <dbReference type="ARBA" id="ARBA00004141"/>
    </source>
</evidence>
<evidence type="ECO:0008006" key="10">
    <source>
        <dbReference type="Google" id="ProtNLM"/>
    </source>
</evidence>
<feature type="transmembrane region" description="Helical" evidence="7">
    <location>
        <begin position="137"/>
        <end position="164"/>
    </location>
</feature>
<proteinExistence type="predicted"/>
<feature type="transmembrane region" description="Helical" evidence="7">
    <location>
        <begin position="204"/>
        <end position="223"/>
    </location>
</feature>
<dbReference type="Pfam" id="PF07690">
    <property type="entry name" value="MFS_1"/>
    <property type="match status" value="1"/>
</dbReference>
<keyword evidence="2" id="KW-0813">Transport</keyword>
<evidence type="ECO:0000256" key="7">
    <source>
        <dbReference type="SAM" id="Phobius"/>
    </source>
</evidence>
<feature type="region of interest" description="Disordered" evidence="6">
    <location>
        <begin position="1"/>
        <end position="24"/>
    </location>
</feature>
<feature type="transmembrane region" description="Helical" evidence="7">
    <location>
        <begin position="386"/>
        <end position="410"/>
    </location>
</feature>
<feature type="transmembrane region" description="Helical" evidence="7">
    <location>
        <begin position="75"/>
        <end position="102"/>
    </location>
</feature>
<name>A0AAW0GNM7_9APHY</name>
<feature type="transmembrane region" description="Helical" evidence="7">
    <location>
        <begin position="317"/>
        <end position="340"/>
    </location>
</feature>
<feature type="transmembrane region" description="Helical" evidence="7">
    <location>
        <begin position="278"/>
        <end position="297"/>
    </location>
</feature>
<reference evidence="8 9" key="1">
    <citation type="submission" date="2022-09" db="EMBL/GenBank/DDBJ databases">
        <authorList>
            <person name="Palmer J.M."/>
        </authorList>
    </citation>
    <scope>NUCLEOTIDE SEQUENCE [LARGE SCALE GENOMIC DNA]</scope>
    <source>
        <strain evidence="8 9">DSM 7382</strain>
    </source>
</reference>
<evidence type="ECO:0000256" key="6">
    <source>
        <dbReference type="SAM" id="MobiDB-lite"/>
    </source>
</evidence>
<evidence type="ECO:0000256" key="5">
    <source>
        <dbReference type="ARBA" id="ARBA00023136"/>
    </source>
</evidence>
<dbReference type="EMBL" id="JASBNA010000005">
    <property type="protein sequence ID" value="KAK7691497.1"/>
    <property type="molecule type" value="Genomic_DNA"/>
</dbReference>
<comment type="subcellular location">
    <subcellularLocation>
        <location evidence="1">Membrane</location>
        <topology evidence="1">Multi-pass membrane protein</topology>
    </subcellularLocation>
</comment>
<dbReference type="Gene3D" id="1.20.1250.20">
    <property type="entry name" value="MFS general substrate transporter like domains"/>
    <property type="match status" value="1"/>
</dbReference>
<sequence>MPDDDSTLRPTDLSRTPTNDSPEYDIVVFSENDPEDPTTWSNLRKNSILAMSSLLAFAAVFGSSSYAPGELQIKLIYGVSTTVASLGVALYVLGFGIGPLFCPLTEMYGKRTPYLVSWVLLIATIAPSAYAENLTVILLFRFFAGCCASCPLNTGASVISDLYIKDLAALSRAVAIFGYCALSGPCFGSLFGFIIAAHSGRELWVVRVHFFLCIALIPLVIFFPETYPPSILANRAKRLRKDGNSNARAAHEISGMSTMQIVQGHVLRPLAMIAREPIVQGSALWVSLGYGIIYFFFQAFPVVFIRQHGIKFEVCGVLFLGVTFGMVFAILPYPQLVRLFKRIPLPGIDRPGHEDEPEAQLKVVLSACILLPASMFWFAWASGVETHWVVAFLASIPFGYASLMVFFAFLSYNAHVYGVYSSSASAANTFVRSVIASAFPIFAGPLLDNLGTKWGVSIFGFLSICLWPIPLIYIKYGAQLRERSHFAKEAAALAAGMHNPIKDLGSSDKVQEKKSADLEV</sequence>
<organism evidence="8 9">
    <name type="scientific">Cerrena zonata</name>
    <dbReference type="NCBI Taxonomy" id="2478898"/>
    <lineage>
        <taxon>Eukaryota</taxon>
        <taxon>Fungi</taxon>
        <taxon>Dikarya</taxon>
        <taxon>Basidiomycota</taxon>
        <taxon>Agaricomycotina</taxon>
        <taxon>Agaricomycetes</taxon>
        <taxon>Polyporales</taxon>
        <taxon>Cerrenaceae</taxon>
        <taxon>Cerrena</taxon>
    </lineage>
</organism>
<feature type="transmembrane region" description="Helical" evidence="7">
    <location>
        <begin position="48"/>
        <end position="69"/>
    </location>
</feature>
<feature type="transmembrane region" description="Helical" evidence="7">
    <location>
        <begin position="361"/>
        <end position="380"/>
    </location>
</feature>
<dbReference type="InterPro" id="IPR011701">
    <property type="entry name" value="MFS"/>
</dbReference>
<keyword evidence="3 7" id="KW-0812">Transmembrane</keyword>
<accession>A0AAW0GNM7</accession>
<dbReference type="PANTHER" id="PTHR23502:SF132">
    <property type="entry name" value="POLYAMINE TRANSPORTER 2-RELATED"/>
    <property type="match status" value="1"/>
</dbReference>
<dbReference type="InterPro" id="IPR036259">
    <property type="entry name" value="MFS_trans_sf"/>
</dbReference>
<comment type="caution">
    <text evidence="8">The sequence shown here is derived from an EMBL/GenBank/DDBJ whole genome shotgun (WGS) entry which is preliminary data.</text>
</comment>
<dbReference type="AlphaFoldDB" id="A0AAW0GNM7"/>
<evidence type="ECO:0000256" key="3">
    <source>
        <dbReference type="ARBA" id="ARBA00022692"/>
    </source>
</evidence>
<feature type="transmembrane region" description="Helical" evidence="7">
    <location>
        <begin position="114"/>
        <end position="131"/>
    </location>
</feature>
<keyword evidence="5 7" id="KW-0472">Membrane</keyword>
<evidence type="ECO:0000256" key="4">
    <source>
        <dbReference type="ARBA" id="ARBA00022989"/>
    </source>
</evidence>
<feature type="transmembrane region" description="Helical" evidence="7">
    <location>
        <begin position="454"/>
        <end position="474"/>
    </location>
</feature>
<dbReference type="SUPFAM" id="SSF103473">
    <property type="entry name" value="MFS general substrate transporter"/>
    <property type="match status" value="1"/>
</dbReference>